<dbReference type="InterPro" id="IPR017937">
    <property type="entry name" value="Thioredoxin_CS"/>
</dbReference>
<dbReference type="InterPro" id="IPR036249">
    <property type="entry name" value="Thioredoxin-like_sf"/>
</dbReference>
<dbReference type="Pfam" id="PF00578">
    <property type="entry name" value="AhpC-TSA"/>
    <property type="match status" value="1"/>
</dbReference>
<evidence type="ECO:0000259" key="2">
    <source>
        <dbReference type="PROSITE" id="PS51352"/>
    </source>
</evidence>
<evidence type="ECO:0000313" key="4">
    <source>
        <dbReference type="Proteomes" id="UP001151071"/>
    </source>
</evidence>
<feature type="domain" description="Thioredoxin" evidence="2">
    <location>
        <begin position="45"/>
        <end position="185"/>
    </location>
</feature>
<evidence type="ECO:0000256" key="1">
    <source>
        <dbReference type="ARBA" id="ARBA00023157"/>
    </source>
</evidence>
<keyword evidence="4" id="KW-1185">Reference proteome</keyword>
<accession>A0A9X3TTK3</accession>
<dbReference type="GO" id="GO:0016491">
    <property type="term" value="F:oxidoreductase activity"/>
    <property type="evidence" value="ECO:0007669"/>
    <property type="project" value="InterPro"/>
</dbReference>
<dbReference type="GO" id="GO:0016209">
    <property type="term" value="F:antioxidant activity"/>
    <property type="evidence" value="ECO:0007669"/>
    <property type="project" value="InterPro"/>
</dbReference>
<sequence>MKKNHFALIVLLGLALWGVFDYQMRNDQIGGENDRDQMVNVQEGIKIGNRAPDFELPALEGKKVKLSDFKGKKVLLNFWATWCPPCRMEMPYMERFYEDFREKDVVVIAVNVSTTEKSVDDVPKFVKQFELSFPVVLDEKGDVSETYQVIAYPTSYIIDSQGVIRHKFQGAINYDMMNQSFSNLK</sequence>
<dbReference type="AlphaFoldDB" id="A0A9X3TTK3"/>
<dbReference type="InterPro" id="IPR050553">
    <property type="entry name" value="Thioredoxin_ResA/DsbE_sf"/>
</dbReference>
<dbReference type="PANTHER" id="PTHR42852">
    <property type="entry name" value="THIOL:DISULFIDE INTERCHANGE PROTEIN DSBE"/>
    <property type="match status" value="1"/>
</dbReference>
<gene>
    <name evidence="3" type="ORF">O3V59_21500</name>
</gene>
<protein>
    <submittedName>
        <fullName evidence="3">TlpA disulfide reductase family protein</fullName>
    </submittedName>
</protein>
<keyword evidence="1" id="KW-1015">Disulfide bond</keyword>
<dbReference type="CDD" id="cd02966">
    <property type="entry name" value="TlpA_like_family"/>
    <property type="match status" value="1"/>
</dbReference>
<dbReference type="Proteomes" id="UP001151071">
    <property type="component" value="Unassembled WGS sequence"/>
</dbReference>
<dbReference type="InterPro" id="IPR013766">
    <property type="entry name" value="Thioredoxin_domain"/>
</dbReference>
<dbReference type="PROSITE" id="PS00194">
    <property type="entry name" value="THIOREDOXIN_1"/>
    <property type="match status" value="1"/>
</dbReference>
<dbReference type="Gene3D" id="3.40.30.10">
    <property type="entry name" value="Glutaredoxin"/>
    <property type="match status" value="1"/>
</dbReference>
<organism evidence="3 4">
    <name type="scientific">Brevibacillus thermoruber</name>
    <dbReference type="NCBI Taxonomy" id="33942"/>
    <lineage>
        <taxon>Bacteria</taxon>
        <taxon>Bacillati</taxon>
        <taxon>Bacillota</taxon>
        <taxon>Bacilli</taxon>
        <taxon>Bacillales</taxon>
        <taxon>Paenibacillaceae</taxon>
        <taxon>Brevibacillus</taxon>
    </lineage>
</organism>
<dbReference type="InterPro" id="IPR000866">
    <property type="entry name" value="AhpC/TSA"/>
</dbReference>
<dbReference type="SUPFAM" id="SSF52833">
    <property type="entry name" value="Thioredoxin-like"/>
    <property type="match status" value="1"/>
</dbReference>
<dbReference type="RefSeq" id="WP_271141006.1">
    <property type="nucleotide sequence ID" value="NZ_JAPYYP010000051.1"/>
</dbReference>
<dbReference type="PANTHER" id="PTHR42852:SF1">
    <property type="entry name" value="THIOREDOXIN-LIKE PROTEIN YNEN"/>
    <property type="match status" value="1"/>
</dbReference>
<evidence type="ECO:0000313" key="3">
    <source>
        <dbReference type="EMBL" id="MDA5110917.1"/>
    </source>
</evidence>
<comment type="caution">
    <text evidence="3">The sequence shown here is derived from an EMBL/GenBank/DDBJ whole genome shotgun (WGS) entry which is preliminary data.</text>
</comment>
<reference evidence="3" key="1">
    <citation type="submission" date="2022-12" db="EMBL/GenBank/DDBJ databases">
        <title>Draft genome sequence of the thermophilic strain Brevibacillus thermoruber HT42, isolated from Los Humeros, Puebla, Mexico, with biotechnological potential.</title>
        <authorList>
            <person name="Lara Sanchez J."/>
            <person name="Solis Palacios R."/>
            <person name="Bustos Baena A.S."/>
            <person name="Ruz Baez A.E."/>
            <person name="Espinosa Luna G."/>
            <person name="Oliart Ros R.M."/>
        </authorList>
    </citation>
    <scope>NUCLEOTIDE SEQUENCE</scope>
    <source>
        <strain evidence="3">HT42</strain>
    </source>
</reference>
<proteinExistence type="predicted"/>
<dbReference type="PROSITE" id="PS51352">
    <property type="entry name" value="THIOREDOXIN_2"/>
    <property type="match status" value="1"/>
</dbReference>
<name>A0A9X3TTK3_9BACL</name>
<dbReference type="EMBL" id="JAPYYP010000051">
    <property type="protein sequence ID" value="MDA5110917.1"/>
    <property type="molecule type" value="Genomic_DNA"/>
</dbReference>